<dbReference type="GO" id="GO:0016747">
    <property type="term" value="F:acyltransferase activity, transferring groups other than amino-acyl groups"/>
    <property type="evidence" value="ECO:0007669"/>
    <property type="project" value="InterPro"/>
</dbReference>
<evidence type="ECO:0000313" key="3">
    <source>
        <dbReference type="Proteomes" id="UP000780801"/>
    </source>
</evidence>
<sequence>MPSTDQLSTKPAAHLPSLLLEPIADDLPSVLDYLSDLSTLLPHGVSQFGLVLTTALEKSESDENNGHIQAPTNDIALNPVKRPEDVEVDESEHISRFFRTIPMPVVLPAIDESSTMAVTTVVDLTISGHSSTLIARPESELMRAAATMATDVASDEDRARHATAQNFDLALAQHEDPRQQALIQGHRKNMEAVFKEALEQKWGSLDADQAAQTNDVNLYCVNDIWVSALESICVLDSGNRGVKFVISEDELLAMEPELISQCERLECEKGLTIGPMQEQDIQTMLDLNGVQYPLSYGYHIIRRSLAFRDRNNKVVAWAGSHSDFAIAALHVLPEYRSLGLGRLILQRLSLTHVRGARSLLEAHLKGPLDPSIKFYAHADCLDDNLPTIVFMERCGWHRYGYYFWRSVRPHSITKTK</sequence>
<dbReference type="Pfam" id="PF00583">
    <property type="entry name" value="Acetyltransf_1"/>
    <property type="match status" value="1"/>
</dbReference>
<dbReference type="SUPFAM" id="SSF55729">
    <property type="entry name" value="Acyl-CoA N-acyltransferases (Nat)"/>
    <property type="match status" value="1"/>
</dbReference>
<accession>A0A9P6KI09</accession>
<dbReference type="CDD" id="cd04301">
    <property type="entry name" value="NAT_SF"/>
    <property type="match status" value="1"/>
</dbReference>
<evidence type="ECO:0000313" key="2">
    <source>
        <dbReference type="EMBL" id="KAF9585310.1"/>
    </source>
</evidence>
<comment type="caution">
    <text evidence="2">The sequence shown here is derived from an EMBL/GenBank/DDBJ whole genome shotgun (WGS) entry which is preliminary data.</text>
</comment>
<dbReference type="OrthoDB" id="272266at2759"/>
<dbReference type="Gene3D" id="3.40.630.30">
    <property type="match status" value="1"/>
</dbReference>
<feature type="domain" description="N-acetyltransferase" evidence="1">
    <location>
        <begin position="271"/>
        <end position="416"/>
    </location>
</feature>
<dbReference type="InterPro" id="IPR016181">
    <property type="entry name" value="Acyl_CoA_acyltransferase"/>
</dbReference>
<dbReference type="AlphaFoldDB" id="A0A9P6KI09"/>
<dbReference type="InterPro" id="IPR000182">
    <property type="entry name" value="GNAT_dom"/>
</dbReference>
<evidence type="ECO:0000259" key="1">
    <source>
        <dbReference type="PROSITE" id="PS51186"/>
    </source>
</evidence>
<gene>
    <name evidence="2" type="ORF">BGW38_002949</name>
</gene>
<name>A0A9P6KI09_9FUNG</name>
<protein>
    <recommendedName>
        <fullName evidence="1">N-acetyltransferase domain-containing protein</fullName>
    </recommendedName>
</protein>
<keyword evidence="3" id="KW-1185">Reference proteome</keyword>
<dbReference type="PROSITE" id="PS51186">
    <property type="entry name" value="GNAT"/>
    <property type="match status" value="1"/>
</dbReference>
<reference evidence="2" key="1">
    <citation type="journal article" date="2020" name="Fungal Divers.">
        <title>Resolving the Mortierellaceae phylogeny through synthesis of multi-gene phylogenetics and phylogenomics.</title>
        <authorList>
            <person name="Vandepol N."/>
            <person name="Liber J."/>
            <person name="Desiro A."/>
            <person name="Na H."/>
            <person name="Kennedy M."/>
            <person name="Barry K."/>
            <person name="Grigoriev I.V."/>
            <person name="Miller A.N."/>
            <person name="O'Donnell K."/>
            <person name="Stajich J.E."/>
            <person name="Bonito G."/>
        </authorList>
    </citation>
    <scope>NUCLEOTIDE SEQUENCE</scope>
    <source>
        <strain evidence="2">KOD1015</strain>
    </source>
</reference>
<dbReference type="Proteomes" id="UP000780801">
    <property type="component" value="Unassembled WGS sequence"/>
</dbReference>
<organism evidence="2 3">
    <name type="scientific">Lunasporangiospora selenospora</name>
    <dbReference type="NCBI Taxonomy" id="979761"/>
    <lineage>
        <taxon>Eukaryota</taxon>
        <taxon>Fungi</taxon>
        <taxon>Fungi incertae sedis</taxon>
        <taxon>Mucoromycota</taxon>
        <taxon>Mortierellomycotina</taxon>
        <taxon>Mortierellomycetes</taxon>
        <taxon>Mortierellales</taxon>
        <taxon>Mortierellaceae</taxon>
        <taxon>Lunasporangiospora</taxon>
    </lineage>
</organism>
<dbReference type="EMBL" id="JAABOA010000208">
    <property type="protein sequence ID" value="KAF9585310.1"/>
    <property type="molecule type" value="Genomic_DNA"/>
</dbReference>
<proteinExistence type="predicted"/>